<reference evidence="2 3" key="1">
    <citation type="journal article" date="2019" name="Mol. Ecol. Resour.">
        <title>Chromosome-level genome assembly of Triplophysa tibetana, a fish adapted to the harsh high-altitude environment of the Tibetan Plateau.</title>
        <authorList>
            <person name="Yang X."/>
            <person name="Liu H."/>
            <person name="Ma Z."/>
            <person name="Zou Y."/>
            <person name="Zou M."/>
            <person name="Mao Y."/>
            <person name="Li X."/>
            <person name="Wang H."/>
            <person name="Chen T."/>
            <person name="Wang W."/>
            <person name="Yang R."/>
        </authorList>
    </citation>
    <scope>NUCLEOTIDE SEQUENCE [LARGE SCALE GENOMIC DNA]</scope>
    <source>
        <strain evidence="2">TTIB1903HZAU</strain>
        <tissue evidence="2">Muscle</tissue>
    </source>
</reference>
<dbReference type="Proteomes" id="UP000324632">
    <property type="component" value="Chromosome 5"/>
</dbReference>
<sequence length="331" mass="35535">MQVEVQEDECLDVTICDEADFSLNTNTIGSSSSHEDLLTSSLEAMDNLAGNIISLNRTITALSTNEIAEILRLYSCLHAIDQCPSKYSLKCKKKILPGPWRASQKCSGSAPGQQATESDNFDVCDDRNNGNNGIWLEQHVDLAQPLEVAQHVEVAQNAVEFEGAQANCDSDLDSVDMPDDESVDDILPLNVRLAQWVNTFQAVDNSGVPGMDRVDSLAEYLVDLRNQPSLFLTNQQPGPTHKYHLPSSTVGQAQLRRKRKMPSAPTVLSPTAVKPPTPRQLFPAPPPGAQMVMLMPMPVASQGPVLVPASQAPSVSLSSAPSAPAASAGPV</sequence>
<evidence type="ECO:0000256" key="1">
    <source>
        <dbReference type="SAM" id="MobiDB-lite"/>
    </source>
</evidence>
<organism evidence="2 3">
    <name type="scientific">Triplophysa tibetana</name>
    <dbReference type="NCBI Taxonomy" id="1572043"/>
    <lineage>
        <taxon>Eukaryota</taxon>
        <taxon>Metazoa</taxon>
        <taxon>Chordata</taxon>
        <taxon>Craniata</taxon>
        <taxon>Vertebrata</taxon>
        <taxon>Euteleostomi</taxon>
        <taxon>Actinopterygii</taxon>
        <taxon>Neopterygii</taxon>
        <taxon>Teleostei</taxon>
        <taxon>Ostariophysi</taxon>
        <taxon>Cypriniformes</taxon>
        <taxon>Nemacheilidae</taxon>
        <taxon>Triplophysa</taxon>
    </lineage>
</organism>
<gene>
    <name evidence="2" type="ORF">E1301_Tti022327</name>
</gene>
<comment type="caution">
    <text evidence="2">The sequence shown here is derived from an EMBL/GenBank/DDBJ whole genome shotgun (WGS) entry which is preliminary data.</text>
</comment>
<accession>A0A5A9PJV0</accession>
<proteinExistence type="predicted"/>
<dbReference type="AlphaFoldDB" id="A0A5A9PJV0"/>
<keyword evidence="3" id="KW-1185">Reference proteome</keyword>
<evidence type="ECO:0000313" key="3">
    <source>
        <dbReference type="Proteomes" id="UP000324632"/>
    </source>
</evidence>
<name>A0A5A9PJV0_9TELE</name>
<dbReference type="EMBL" id="SOYY01000005">
    <property type="protein sequence ID" value="KAA0721279.1"/>
    <property type="molecule type" value="Genomic_DNA"/>
</dbReference>
<feature type="region of interest" description="Disordered" evidence="1">
    <location>
        <begin position="101"/>
        <end position="120"/>
    </location>
</feature>
<evidence type="ECO:0000313" key="2">
    <source>
        <dbReference type="EMBL" id="KAA0721279.1"/>
    </source>
</evidence>
<feature type="compositionally biased region" description="Polar residues" evidence="1">
    <location>
        <begin position="104"/>
        <end position="118"/>
    </location>
</feature>
<protein>
    <submittedName>
        <fullName evidence="2">Uncharacterized protein</fullName>
    </submittedName>
</protein>